<dbReference type="Proteomes" id="UP000594464">
    <property type="component" value="Chromosome"/>
</dbReference>
<evidence type="ECO:0000256" key="3">
    <source>
        <dbReference type="ARBA" id="ARBA00022723"/>
    </source>
</evidence>
<accession>A0A7T0G4R2</accession>
<dbReference type="InterPro" id="IPR013149">
    <property type="entry name" value="ADH-like_C"/>
</dbReference>
<gene>
    <name evidence="9" type="ORF">G3M78_14715</name>
</gene>
<dbReference type="Pfam" id="PF08240">
    <property type="entry name" value="ADH_N"/>
    <property type="match status" value="1"/>
</dbReference>
<feature type="domain" description="Alcohol dehydrogenase-like C-terminal" evidence="7">
    <location>
        <begin position="179"/>
        <end position="292"/>
    </location>
</feature>
<dbReference type="InterPro" id="IPR002328">
    <property type="entry name" value="ADH_Zn_CS"/>
</dbReference>
<feature type="domain" description="Alcohol dehydrogenase-like N-terminal" evidence="8">
    <location>
        <begin position="24"/>
        <end position="140"/>
    </location>
</feature>
<proteinExistence type="inferred from homology"/>
<comment type="similarity">
    <text evidence="2 6">Belongs to the zinc-containing alcohol dehydrogenase family.</text>
</comment>
<dbReference type="InterPro" id="IPR013154">
    <property type="entry name" value="ADH-like_N"/>
</dbReference>
<evidence type="ECO:0000259" key="8">
    <source>
        <dbReference type="Pfam" id="PF08240"/>
    </source>
</evidence>
<evidence type="ECO:0000256" key="5">
    <source>
        <dbReference type="ARBA" id="ARBA00023002"/>
    </source>
</evidence>
<dbReference type="AlphaFoldDB" id="A0A7T0G4R2"/>
<comment type="cofactor">
    <cofactor evidence="1 6">
        <name>Zn(2+)</name>
        <dbReference type="ChEBI" id="CHEBI:29105"/>
    </cofactor>
</comment>
<evidence type="ECO:0000256" key="2">
    <source>
        <dbReference type="ARBA" id="ARBA00008072"/>
    </source>
</evidence>
<name>A0A7T0G4R2_9BACT</name>
<dbReference type="SUPFAM" id="SSF51735">
    <property type="entry name" value="NAD(P)-binding Rossmann-fold domains"/>
    <property type="match status" value="1"/>
</dbReference>
<dbReference type="InterPro" id="IPR011032">
    <property type="entry name" value="GroES-like_sf"/>
</dbReference>
<dbReference type="Gene3D" id="3.40.50.720">
    <property type="entry name" value="NAD(P)-binding Rossmann-like Domain"/>
    <property type="match status" value="1"/>
</dbReference>
<evidence type="ECO:0000259" key="7">
    <source>
        <dbReference type="Pfam" id="PF00107"/>
    </source>
</evidence>
<protein>
    <submittedName>
        <fullName evidence="9">Alcohol dehydrogenase catalytic domain-containing protein</fullName>
    </submittedName>
</protein>
<dbReference type="KEGG" id="nva:G3M78_14715"/>
<evidence type="ECO:0000313" key="10">
    <source>
        <dbReference type="Proteomes" id="UP000594464"/>
    </source>
</evidence>
<dbReference type="Pfam" id="PF00107">
    <property type="entry name" value="ADH_zinc_N"/>
    <property type="match status" value="1"/>
</dbReference>
<dbReference type="GO" id="GO:0016491">
    <property type="term" value="F:oxidoreductase activity"/>
    <property type="evidence" value="ECO:0007669"/>
    <property type="project" value="UniProtKB-KW"/>
</dbReference>
<dbReference type="EMBL" id="CP048620">
    <property type="protein sequence ID" value="QPJ66586.1"/>
    <property type="molecule type" value="Genomic_DNA"/>
</dbReference>
<dbReference type="PROSITE" id="PS00059">
    <property type="entry name" value="ADH_ZINC"/>
    <property type="match status" value="1"/>
</dbReference>
<keyword evidence="4 6" id="KW-0862">Zinc</keyword>
<dbReference type="InterPro" id="IPR036291">
    <property type="entry name" value="NAD(P)-bd_dom_sf"/>
</dbReference>
<reference evidence="10" key="1">
    <citation type="submission" date="2020-02" db="EMBL/GenBank/DDBJ databases">
        <title>Genomic and physiological characterization of two novel Nitrospinaceae genera.</title>
        <authorList>
            <person name="Mueller A.J."/>
            <person name="Jung M.-Y."/>
            <person name="Strachan C.R."/>
            <person name="Herbold C.W."/>
            <person name="Kirkegaard R.H."/>
            <person name="Daims H."/>
        </authorList>
    </citation>
    <scope>NUCLEOTIDE SEQUENCE [LARGE SCALE GENOMIC DNA]</scope>
</reference>
<dbReference type="SUPFAM" id="SSF50129">
    <property type="entry name" value="GroES-like"/>
    <property type="match status" value="1"/>
</dbReference>
<dbReference type="PANTHER" id="PTHR43350">
    <property type="entry name" value="NAD-DEPENDENT ALCOHOL DEHYDROGENASE"/>
    <property type="match status" value="1"/>
</dbReference>
<keyword evidence="3 6" id="KW-0479">Metal-binding</keyword>
<evidence type="ECO:0000256" key="1">
    <source>
        <dbReference type="ARBA" id="ARBA00001947"/>
    </source>
</evidence>
<organism evidence="9 10">
    <name type="scientific">Candidatus Nitrohelix vancouverensis</name>
    <dbReference type="NCBI Taxonomy" id="2705534"/>
    <lineage>
        <taxon>Bacteria</taxon>
        <taxon>Pseudomonadati</taxon>
        <taxon>Nitrospinota/Tectimicrobiota group</taxon>
        <taxon>Nitrospinota</taxon>
        <taxon>Nitrospinia</taxon>
        <taxon>Nitrospinales</taxon>
        <taxon>Nitrospinaceae</taxon>
        <taxon>Candidatus Nitrohelix</taxon>
    </lineage>
</organism>
<evidence type="ECO:0000256" key="6">
    <source>
        <dbReference type="RuleBase" id="RU361277"/>
    </source>
</evidence>
<sequence length="337" mass="35557">MPAFARLIHPGSIRIEDAPSLQPGPGEVIVKTELAGVCGTDLALYAGDYATPLPLVIGHEYVGSVGSVGEGVDKQWIGKRVAPEINNTCAALRLKTQCVACRKGMSGHCLTRTVTGIVNSDGAFAEQTRTASGNLHHVPDSLDSNIAVLAEPLAAALQTFETLSLAGDETVVVLGPGRLGILIVFAAHLKGLKVIAVSRSDHKRQRALKFGAAHACAPEHAVDQVMELTEDFGADIVVDATGQPGGLAQAQDLVRPRGVIAAKTTCGLPSDGLDLTRLIVNEIRIQGSRCGPFAPALKILESHQERLRSLITASYPLQKINEALSAANREDKITIRI</sequence>
<dbReference type="GO" id="GO:0008270">
    <property type="term" value="F:zinc ion binding"/>
    <property type="evidence" value="ECO:0007669"/>
    <property type="project" value="InterPro"/>
</dbReference>
<evidence type="ECO:0000256" key="4">
    <source>
        <dbReference type="ARBA" id="ARBA00022833"/>
    </source>
</evidence>
<evidence type="ECO:0000313" key="9">
    <source>
        <dbReference type="EMBL" id="QPJ66586.1"/>
    </source>
</evidence>
<dbReference type="PANTHER" id="PTHR43350:SF2">
    <property type="entry name" value="GROES-LIKE ZINC-BINDING ALCOHOL DEHYDROGENASE FAMILY PROTEIN"/>
    <property type="match status" value="1"/>
</dbReference>
<keyword evidence="5" id="KW-0560">Oxidoreductase</keyword>
<dbReference type="Gene3D" id="3.90.180.10">
    <property type="entry name" value="Medium-chain alcohol dehydrogenases, catalytic domain"/>
    <property type="match status" value="1"/>
</dbReference>